<comment type="catalytic activity">
    <reaction evidence="11">
        <text>DNA(n) + a 2'-deoxyribonucleoside 5'-triphosphate = DNA(n+1) + diphosphate</text>
        <dbReference type="Rhea" id="RHEA:22508"/>
        <dbReference type="Rhea" id="RHEA-COMP:17339"/>
        <dbReference type="Rhea" id="RHEA-COMP:17340"/>
        <dbReference type="ChEBI" id="CHEBI:33019"/>
        <dbReference type="ChEBI" id="CHEBI:61560"/>
        <dbReference type="ChEBI" id="CHEBI:173112"/>
        <dbReference type="EC" id="2.7.7.7"/>
    </reaction>
</comment>
<dbReference type="Pfam" id="PF17657">
    <property type="entry name" value="DNA_pol3_finger"/>
    <property type="match status" value="1"/>
</dbReference>
<sequence>MYLNVQSVYTFLSSTLEIEAYVAKAAELGYSRLGLADKQVMHGAYAFYEQAQKHGVKPMIGLHITMPGLLDQSQTFSFLLYATDYTGYQALMVISKLLSQESMETRKIWEVIQRNGTSLIWISLGRTSELEQALIYERTDVAQRFYQHLQDLVPKEHIYIGIQASPYNALEVETVLHFAERQGIQAVIAQPVNMLETDDARALEVLEAIRENETISLDTVQYKGESYLYAPEELQALYERHQLGDLWHNTQDLIAQINLEFPEEQQYLPKFQSPKGEDSDAYLKRLTQERLQAIGRATEAPYIERLEHELHTIATMGFSDYFLIVWDIIAYARASGIRVGPGRGSAAGSLVSYLLQITLVDPLEYDLLFERFLNPERYTMPDIDIDIPDDRRDQVIQYVEQKYGHQQVAQIATFGTFGAKASVRDTLRVLDAPKERMQQWSRAIPTDQNQAMTLQRAYQESADLRRLVVEQPENRTTYAIAQTIEGLPRHTSTHAAAVVIHDEPLERIIPVTERPQAGLMTQFSMYDVEAIGLLKMDFLGLKNLSILDRILRNIQRRQGEVLDINQIPMDDAQTLGLFRSGDTNGVFQFESEGIQNVLKQLKPTSFEDIVAVNALYRPGPMQQIQHFIRRKHGQEAIEYIHPDLEPILKNTYGIIVYQEQVMQILVRMGGFTMGEADMLRRAMSKKQADVMAQERSHFIQGATERGYEAQIAKEVYDYIYAFSNYGFNRAHAVVYSTLAYQLAYLKAHYPLEFYQAVIASGRSIHTSLLTYLREARKRLGRILPIDVNRSLLSLSIDGTALRLGFEQVKGVRRDLAKHIVDDRNLLGPYQDFQSFLRRLPDKYREQELLESLIEVGAFDSFGYNRATLSYNLPNLLQSLTFSGQSMSLFEELEPRIELQAEWPLHLLYEKEREHLGFSSAGHPLDAYEAIIASQKALYSVDQLNQLKNGSKVQVIGLVEDVRRITTKRQEPMAFMQLSSELAHISAVIFPNTYQRVHKLLKDQEIVHVRGKLGKSQRGERQLVVEQMERAQTLLEGLGQPANQAPNNTSNVRCFIRVQSIEQAQVQVNAIKQLALDNPGPAQIILVDAQRQSFLLDKPYLISYSRRVQQEVKQIFGEENVIFQ</sequence>
<evidence type="ECO:0000256" key="4">
    <source>
        <dbReference type="ARBA" id="ARBA00019114"/>
    </source>
</evidence>
<dbReference type="InterPro" id="IPR029460">
    <property type="entry name" value="DNAPol_HHH"/>
</dbReference>
<dbReference type="GO" id="GO:0006260">
    <property type="term" value="P:DNA replication"/>
    <property type="evidence" value="ECO:0007669"/>
    <property type="project" value="UniProtKB-KW"/>
</dbReference>
<dbReference type="Proteomes" id="UP000263232">
    <property type="component" value="Chromosome"/>
</dbReference>
<dbReference type="OrthoDB" id="9803237at2"/>
<dbReference type="GO" id="GO:0003676">
    <property type="term" value="F:nucleic acid binding"/>
    <property type="evidence" value="ECO:0007669"/>
    <property type="project" value="InterPro"/>
</dbReference>
<keyword evidence="6" id="KW-0548">Nucleotidyltransferase</keyword>
<evidence type="ECO:0000259" key="12">
    <source>
        <dbReference type="SMART" id="SM00481"/>
    </source>
</evidence>
<evidence type="ECO:0000256" key="8">
    <source>
        <dbReference type="ARBA" id="ARBA00022932"/>
    </source>
</evidence>
<protein>
    <recommendedName>
        <fullName evidence="4">DNA polymerase III subunit alpha</fullName>
        <ecNumber evidence="3">2.7.7.7</ecNumber>
    </recommendedName>
</protein>
<dbReference type="InterPro" id="IPR003141">
    <property type="entry name" value="Pol/His_phosphatase_N"/>
</dbReference>
<comment type="subcellular location">
    <subcellularLocation>
        <location evidence="1">Cytoplasm</location>
    </subcellularLocation>
</comment>
<evidence type="ECO:0000256" key="7">
    <source>
        <dbReference type="ARBA" id="ARBA00022705"/>
    </source>
</evidence>
<keyword evidence="8" id="KW-0239">DNA-directed DNA polymerase</keyword>
<dbReference type="InterPro" id="IPR004805">
    <property type="entry name" value="DnaE2/DnaE/PolC"/>
</dbReference>
<dbReference type="Pfam" id="PF07733">
    <property type="entry name" value="DNA_pol3_alpha"/>
    <property type="match status" value="1"/>
</dbReference>
<dbReference type="Gene3D" id="1.10.10.1600">
    <property type="entry name" value="Bacterial DNA polymerase III alpha subunit, thumb domain"/>
    <property type="match status" value="1"/>
</dbReference>
<dbReference type="InterPro" id="IPR004013">
    <property type="entry name" value="PHP_dom"/>
</dbReference>
<dbReference type="InterPro" id="IPR012340">
    <property type="entry name" value="NA-bd_OB-fold"/>
</dbReference>
<dbReference type="InterPro" id="IPR004365">
    <property type="entry name" value="NA-bd_OB_tRNA"/>
</dbReference>
<evidence type="ECO:0000256" key="5">
    <source>
        <dbReference type="ARBA" id="ARBA00022679"/>
    </source>
</evidence>
<dbReference type="GO" id="GO:0005737">
    <property type="term" value="C:cytoplasm"/>
    <property type="evidence" value="ECO:0007669"/>
    <property type="project" value="UniProtKB-SubCell"/>
</dbReference>
<dbReference type="InterPro" id="IPR016195">
    <property type="entry name" value="Pol/histidinol_Pase-like"/>
</dbReference>
<gene>
    <name evidence="13" type="ORF">CL176_07530</name>
</gene>
<comment type="subunit">
    <text evidence="10">DNA polymerase III contains a core (composed of alpha, epsilon and theta chains) that associates with a tau subunit. This core dimerizes to form the POLIII' complex. PolIII' associates with the gamma complex (composed of gamma, delta, delta', psi and chi chains) and with the beta chain to form the complete DNA polymerase III complex.</text>
</comment>
<dbReference type="AlphaFoldDB" id="A0A347WLA4"/>
<evidence type="ECO:0000256" key="9">
    <source>
        <dbReference type="ARBA" id="ARBA00025611"/>
    </source>
</evidence>
<comment type="function">
    <text evidence="9">DNA polymerase III is a complex, multichain enzyme responsible for most of the replicative synthesis in bacteria. This DNA polymerase also exhibits 3' to 5' exonuclease activity. The alpha chain is the DNA polymerase.</text>
</comment>
<dbReference type="CDD" id="cd04485">
    <property type="entry name" value="DnaE_OBF"/>
    <property type="match status" value="1"/>
</dbReference>
<organism evidence="13 14">
    <name type="scientific">Suicoccus acidiformans</name>
    <dbReference type="NCBI Taxonomy" id="2036206"/>
    <lineage>
        <taxon>Bacteria</taxon>
        <taxon>Bacillati</taxon>
        <taxon>Bacillota</taxon>
        <taxon>Bacilli</taxon>
        <taxon>Lactobacillales</taxon>
        <taxon>Aerococcaceae</taxon>
        <taxon>Suicoccus</taxon>
    </lineage>
</organism>
<dbReference type="KEGG" id="abae:CL176_07530"/>
<keyword evidence="5" id="KW-0808">Transferase</keyword>
<dbReference type="Gene3D" id="2.40.50.140">
    <property type="entry name" value="Nucleic acid-binding proteins"/>
    <property type="match status" value="1"/>
</dbReference>
<dbReference type="RefSeq" id="WP_118990761.1">
    <property type="nucleotide sequence ID" value="NZ_CP023434.1"/>
</dbReference>
<evidence type="ECO:0000256" key="11">
    <source>
        <dbReference type="ARBA" id="ARBA00049244"/>
    </source>
</evidence>
<dbReference type="Gene3D" id="3.20.20.140">
    <property type="entry name" value="Metal-dependent hydrolases"/>
    <property type="match status" value="1"/>
</dbReference>
<dbReference type="SUPFAM" id="SSF89550">
    <property type="entry name" value="PHP domain-like"/>
    <property type="match status" value="1"/>
</dbReference>
<dbReference type="NCBIfam" id="TIGR00594">
    <property type="entry name" value="polc"/>
    <property type="match status" value="1"/>
</dbReference>
<reference evidence="13 14" key="1">
    <citation type="submission" date="2017-09" db="EMBL/GenBank/DDBJ databases">
        <title>Complete genome sequence of Oxytococcus suis strain ZY16052.</title>
        <authorList>
            <person name="Li F."/>
        </authorList>
    </citation>
    <scope>NUCLEOTIDE SEQUENCE [LARGE SCALE GENOMIC DNA]</scope>
    <source>
        <strain evidence="13 14">ZY16052</strain>
    </source>
</reference>
<evidence type="ECO:0000256" key="1">
    <source>
        <dbReference type="ARBA" id="ARBA00004496"/>
    </source>
</evidence>
<evidence type="ECO:0000256" key="3">
    <source>
        <dbReference type="ARBA" id="ARBA00012417"/>
    </source>
</evidence>
<feature type="domain" description="Polymerase/histidinol phosphatase N-terminal" evidence="12">
    <location>
        <begin position="1"/>
        <end position="68"/>
    </location>
</feature>
<dbReference type="InterPro" id="IPR040982">
    <property type="entry name" value="DNA_pol3_finger"/>
</dbReference>
<keyword evidence="7" id="KW-0235">DNA replication</keyword>
<dbReference type="GO" id="GO:0003887">
    <property type="term" value="F:DNA-directed DNA polymerase activity"/>
    <property type="evidence" value="ECO:0007669"/>
    <property type="project" value="UniProtKB-KW"/>
</dbReference>
<dbReference type="CDD" id="cd07431">
    <property type="entry name" value="PHP_PolIIIA"/>
    <property type="match status" value="1"/>
</dbReference>
<dbReference type="SMART" id="SM00481">
    <property type="entry name" value="POLIIIAc"/>
    <property type="match status" value="1"/>
</dbReference>
<comment type="similarity">
    <text evidence="2">Belongs to the DNA polymerase type-C family. DnaE subfamily.</text>
</comment>
<accession>A0A347WLA4</accession>
<dbReference type="EC" id="2.7.7.7" evidence="3"/>
<evidence type="ECO:0000313" key="14">
    <source>
        <dbReference type="Proteomes" id="UP000263232"/>
    </source>
</evidence>
<dbReference type="InterPro" id="IPR041931">
    <property type="entry name" value="DNA_pol3_alpha_thumb_dom"/>
</dbReference>
<dbReference type="PANTHER" id="PTHR32294">
    <property type="entry name" value="DNA POLYMERASE III SUBUNIT ALPHA"/>
    <property type="match status" value="1"/>
</dbReference>
<dbReference type="GO" id="GO:0008408">
    <property type="term" value="F:3'-5' exonuclease activity"/>
    <property type="evidence" value="ECO:0007669"/>
    <property type="project" value="InterPro"/>
</dbReference>
<dbReference type="InterPro" id="IPR011708">
    <property type="entry name" value="DNA_pol3_alpha_NTPase_dom"/>
</dbReference>
<evidence type="ECO:0000256" key="10">
    <source>
        <dbReference type="ARBA" id="ARBA00026073"/>
    </source>
</evidence>
<dbReference type="Gene3D" id="1.10.150.870">
    <property type="match status" value="1"/>
</dbReference>
<proteinExistence type="inferred from homology"/>
<dbReference type="PANTHER" id="PTHR32294:SF0">
    <property type="entry name" value="DNA POLYMERASE III SUBUNIT ALPHA"/>
    <property type="match status" value="1"/>
</dbReference>
<dbReference type="Pfam" id="PF14579">
    <property type="entry name" value="HHH_6"/>
    <property type="match status" value="1"/>
</dbReference>
<dbReference type="NCBIfam" id="NF004226">
    <property type="entry name" value="PRK05673.1"/>
    <property type="match status" value="1"/>
</dbReference>
<dbReference type="EMBL" id="CP023434">
    <property type="protein sequence ID" value="AXY25861.1"/>
    <property type="molecule type" value="Genomic_DNA"/>
</dbReference>
<keyword evidence="14" id="KW-1185">Reference proteome</keyword>
<evidence type="ECO:0000256" key="2">
    <source>
        <dbReference type="ARBA" id="ARBA00009496"/>
    </source>
</evidence>
<dbReference type="Pfam" id="PF02811">
    <property type="entry name" value="PHP"/>
    <property type="match status" value="1"/>
</dbReference>
<name>A0A347WLA4_9LACT</name>
<evidence type="ECO:0000256" key="6">
    <source>
        <dbReference type="ARBA" id="ARBA00022695"/>
    </source>
</evidence>
<dbReference type="Pfam" id="PF01336">
    <property type="entry name" value="tRNA_anti-codon"/>
    <property type="match status" value="1"/>
</dbReference>
<evidence type="ECO:0000313" key="13">
    <source>
        <dbReference type="EMBL" id="AXY25861.1"/>
    </source>
</evidence>